<sequence>MTALLQQVLLLLAARPCVPLVATLKAPKTITPPQAGKPSIYHRAPTPYEVPESALATLEAEGLCVVDNWAPQADVQALRRDVDQLWDAGKFIASKVGSRSVSADGSITDSKTLEEETRRAQTAWLRPPPDPSVGDVDARRKLDGQLESLREKLIENSGAPLLRTMELSYAKYPVGGYYRRHIDVPRSVYYMLGRNGATDYSLQERREYSILLYLNAQDWSHRDHGGALRAEIGEDKVGVSPRGGRLVIFHSDCIPHAVEEAPERGRVAVVGWLRTRRSDEATSLRESPRFRAAERLERFGHDGSAKRQFQRCLEHLTNPVEKAYCYARVAHCAFDGLGDRAAAAQAWRSAIELDPASAVARAGLGMTTTNATERAEALNEAQALQPRDARTALIRAASSNNDAEQLEILDGLLASSPETRCLAESLLWLHEHNFDSSKALEPTRSILEQAAQFAIEAFGDDEENICAEFGTYHGRSLRVLDQRLPHNWQLHGFDSFVGLPEQWRHEPAGSYSVTGDRGSATGCFPARAELHAGWFNETAGPFARRVIEDGDALALLHVDCDLYSSARDCLSALAPLLQRGSVVLFDDFLAHETWRDDEKRAWDEAIEENGLAVEVVAASLLSKQCCFRVVGKDGS</sequence>
<gene>
    <name evidence="12" type="ORF">PECAL_3P04310</name>
</gene>
<evidence type="ECO:0000256" key="7">
    <source>
        <dbReference type="ARBA" id="ARBA00023004"/>
    </source>
</evidence>
<dbReference type="GO" id="GO:0031418">
    <property type="term" value="F:L-ascorbic acid binding"/>
    <property type="evidence" value="ECO:0007669"/>
    <property type="project" value="UniProtKB-KW"/>
</dbReference>
<dbReference type="Gene3D" id="2.60.120.620">
    <property type="entry name" value="q2cbj1_9rhob like domain"/>
    <property type="match status" value="1"/>
</dbReference>
<dbReference type="Pfam" id="PF13640">
    <property type="entry name" value="2OG-FeII_Oxy_3"/>
    <property type="match status" value="1"/>
</dbReference>
<name>A0A8J2SEG7_9STRA</name>
<evidence type="ECO:0000256" key="2">
    <source>
        <dbReference type="ARBA" id="ARBA00022723"/>
    </source>
</evidence>
<evidence type="ECO:0000256" key="8">
    <source>
        <dbReference type="ARBA" id="ARBA00023180"/>
    </source>
</evidence>
<keyword evidence="4" id="KW-0847">Vitamin C</keyword>
<proteinExistence type="predicted"/>
<evidence type="ECO:0000256" key="4">
    <source>
        <dbReference type="ARBA" id="ARBA00022896"/>
    </source>
</evidence>
<keyword evidence="3" id="KW-0256">Endoplasmic reticulum</keyword>
<dbReference type="Gene3D" id="1.25.40.10">
    <property type="entry name" value="Tetratricopeptide repeat domain"/>
    <property type="match status" value="1"/>
</dbReference>
<evidence type="ECO:0000313" key="12">
    <source>
        <dbReference type="EMBL" id="CAH0370535.1"/>
    </source>
</evidence>
<dbReference type="GO" id="GO:0008198">
    <property type="term" value="F:ferrous iron binding"/>
    <property type="evidence" value="ECO:0007669"/>
    <property type="project" value="TreeGrafter"/>
</dbReference>
<keyword evidence="7" id="KW-0408">Iron</keyword>
<keyword evidence="6" id="KW-0560">Oxidoreductase</keyword>
<keyword evidence="8" id="KW-0325">Glycoprotein</keyword>
<dbReference type="InterPro" id="IPR029063">
    <property type="entry name" value="SAM-dependent_MTases_sf"/>
</dbReference>
<evidence type="ECO:0000256" key="3">
    <source>
        <dbReference type="ARBA" id="ARBA00022824"/>
    </source>
</evidence>
<keyword evidence="13" id="KW-1185">Reference proteome</keyword>
<evidence type="ECO:0000256" key="1">
    <source>
        <dbReference type="ARBA" id="ARBA00001961"/>
    </source>
</evidence>
<keyword evidence="5" id="KW-0223">Dioxygenase</keyword>
<dbReference type="InterPro" id="IPR005123">
    <property type="entry name" value="Oxoglu/Fe-dep_dioxygenase_dom"/>
</dbReference>
<comment type="cofactor">
    <cofactor evidence="1">
        <name>L-ascorbate</name>
        <dbReference type="ChEBI" id="CHEBI:38290"/>
    </cofactor>
</comment>
<dbReference type="InterPro" id="IPR051559">
    <property type="entry name" value="HIF_prolyl_hydroxylases"/>
</dbReference>
<comment type="caution">
    <text evidence="12">The sequence shown here is derived from an EMBL/GenBank/DDBJ whole genome shotgun (WGS) entry which is preliminary data.</text>
</comment>
<protein>
    <recommendedName>
        <fullName evidence="11">Fe2OG dioxygenase domain-containing protein</fullName>
    </recommendedName>
</protein>
<dbReference type="Gene3D" id="3.40.50.150">
    <property type="entry name" value="Vaccinia Virus protein VP39"/>
    <property type="match status" value="1"/>
</dbReference>
<dbReference type="GO" id="GO:0071456">
    <property type="term" value="P:cellular response to hypoxia"/>
    <property type="evidence" value="ECO:0007669"/>
    <property type="project" value="TreeGrafter"/>
</dbReference>
<dbReference type="InterPro" id="IPR011990">
    <property type="entry name" value="TPR-like_helical_dom_sf"/>
</dbReference>
<dbReference type="InterPro" id="IPR044862">
    <property type="entry name" value="Pro_4_hyd_alph_FE2OG_OXY"/>
</dbReference>
<evidence type="ECO:0000256" key="5">
    <source>
        <dbReference type="ARBA" id="ARBA00022964"/>
    </source>
</evidence>
<dbReference type="AlphaFoldDB" id="A0A8J2SEG7"/>
<feature type="chain" id="PRO_5035295431" description="Fe2OG dioxygenase domain-containing protein" evidence="10">
    <location>
        <begin position="20"/>
        <end position="635"/>
    </location>
</feature>
<dbReference type="Pfam" id="PF13578">
    <property type="entry name" value="Methyltransf_24"/>
    <property type="match status" value="1"/>
</dbReference>
<accession>A0A8J2SEG7</accession>
<keyword evidence="10" id="KW-0732">Signal</keyword>
<dbReference type="SUPFAM" id="SSF48452">
    <property type="entry name" value="TPR-like"/>
    <property type="match status" value="1"/>
</dbReference>
<evidence type="ECO:0000256" key="6">
    <source>
        <dbReference type="ARBA" id="ARBA00023002"/>
    </source>
</evidence>
<feature type="signal peptide" evidence="10">
    <location>
        <begin position="1"/>
        <end position="19"/>
    </location>
</feature>
<keyword evidence="2" id="KW-0479">Metal-binding</keyword>
<dbReference type="SMART" id="SM00702">
    <property type="entry name" value="P4Hc"/>
    <property type="match status" value="1"/>
</dbReference>
<dbReference type="PROSITE" id="PS51471">
    <property type="entry name" value="FE2OG_OXY"/>
    <property type="match status" value="1"/>
</dbReference>
<dbReference type="PANTHER" id="PTHR12907:SF26">
    <property type="entry name" value="HIF PROLYL HYDROXYLASE, ISOFORM C"/>
    <property type="match status" value="1"/>
</dbReference>
<feature type="region of interest" description="Disordered" evidence="9">
    <location>
        <begin position="103"/>
        <end position="137"/>
    </location>
</feature>
<dbReference type="PANTHER" id="PTHR12907">
    <property type="entry name" value="EGL NINE HOMOLOG-RELATED"/>
    <property type="match status" value="1"/>
</dbReference>
<dbReference type="EMBL" id="CAKKNE010000003">
    <property type="protein sequence ID" value="CAH0370535.1"/>
    <property type="molecule type" value="Genomic_DNA"/>
</dbReference>
<feature type="domain" description="Fe2OG dioxygenase" evidence="11">
    <location>
        <begin position="163"/>
        <end position="275"/>
    </location>
</feature>
<dbReference type="OrthoDB" id="10265168at2759"/>
<evidence type="ECO:0000313" key="13">
    <source>
        <dbReference type="Proteomes" id="UP000789595"/>
    </source>
</evidence>
<evidence type="ECO:0000256" key="10">
    <source>
        <dbReference type="SAM" id="SignalP"/>
    </source>
</evidence>
<dbReference type="SUPFAM" id="SSF53335">
    <property type="entry name" value="S-adenosyl-L-methionine-dependent methyltransferases"/>
    <property type="match status" value="1"/>
</dbReference>
<evidence type="ECO:0000256" key="9">
    <source>
        <dbReference type="SAM" id="MobiDB-lite"/>
    </source>
</evidence>
<reference evidence="12" key="1">
    <citation type="submission" date="2021-11" db="EMBL/GenBank/DDBJ databases">
        <authorList>
            <consortium name="Genoscope - CEA"/>
            <person name="William W."/>
        </authorList>
    </citation>
    <scope>NUCLEOTIDE SEQUENCE</scope>
</reference>
<dbReference type="GO" id="GO:0031543">
    <property type="term" value="F:peptidyl-proline dioxygenase activity"/>
    <property type="evidence" value="ECO:0007669"/>
    <property type="project" value="TreeGrafter"/>
</dbReference>
<evidence type="ECO:0000259" key="11">
    <source>
        <dbReference type="PROSITE" id="PS51471"/>
    </source>
</evidence>
<organism evidence="12 13">
    <name type="scientific">Pelagomonas calceolata</name>
    <dbReference type="NCBI Taxonomy" id="35677"/>
    <lineage>
        <taxon>Eukaryota</taxon>
        <taxon>Sar</taxon>
        <taxon>Stramenopiles</taxon>
        <taxon>Ochrophyta</taxon>
        <taxon>Pelagophyceae</taxon>
        <taxon>Pelagomonadales</taxon>
        <taxon>Pelagomonadaceae</taxon>
        <taxon>Pelagomonas</taxon>
    </lineage>
</organism>
<dbReference type="Proteomes" id="UP000789595">
    <property type="component" value="Unassembled WGS sequence"/>
</dbReference>
<dbReference type="InterPro" id="IPR006620">
    <property type="entry name" value="Pro_4_hyd_alph"/>
</dbReference>